<dbReference type="EMBL" id="OB660780">
    <property type="protein sequence ID" value="CAD7226226.1"/>
    <property type="molecule type" value="Genomic_DNA"/>
</dbReference>
<keyword evidence="1 7" id="KW-0645">Protease</keyword>
<evidence type="ECO:0000256" key="2">
    <source>
        <dbReference type="ARBA" id="ARBA00022723"/>
    </source>
</evidence>
<keyword evidence="5 7" id="KW-0482">Metalloprotease</keyword>
<evidence type="ECO:0000256" key="7">
    <source>
        <dbReference type="RuleBase" id="RU361183"/>
    </source>
</evidence>
<dbReference type="EC" id="3.4.24.-" evidence="7"/>
<reference evidence="8" key="1">
    <citation type="submission" date="2020-11" db="EMBL/GenBank/DDBJ databases">
        <authorList>
            <person name="Tran Van P."/>
        </authorList>
    </citation>
    <scope>NUCLEOTIDE SEQUENCE</scope>
</reference>
<dbReference type="PROSITE" id="PS51864">
    <property type="entry name" value="ASTACIN"/>
    <property type="match status" value="1"/>
</dbReference>
<accession>A0A7R8ZNW1</accession>
<dbReference type="PRINTS" id="PR00480">
    <property type="entry name" value="ASTACIN"/>
</dbReference>
<evidence type="ECO:0000256" key="3">
    <source>
        <dbReference type="ARBA" id="ARBA00022801"/>
    </source>
</evidence>
<evidence type="ECO:0000256" key="1">
    <source>
        <dbReference type="ARBA" id="ARBA00022670"/>
    </source>
</evidence>
<evidence type="ECO:0000313" key="8">
    <source>
        <dbReference type="EMBL" id="CAD7226226.1"/>
    </source>
</evidence>
<dbReference type="SUPFAM" id="SSF55486">
    <property type="entry name" value="Metalloproteases ('zincins'), catalytic domain"/>
    <property type="match status" value="1"/>
</dbReference>
<organism evidence="8">
    <name type="scientific">Cyprideis torosa</name>
    <dbReference type="NCBI Taxonomy" id="163714"/>
    <lineage>
        <taxon>Eukaryota</taxon>
        <taxon>Metazoa</taxon>
        <taxon>Ecdysozoa</taxon>
        <taxon>Arthropoda</taxon>
        <taxon>Crustacea</taxon>
        <taxon>Oligostraca</taxon>
        <taxon>Ostracoda</taxon>
        <taxon>Podocopa</taxon>
        <taxon>Podocopida</taxon>
        <taxon>Cytherocopina</taxon>
        <taxon>Cytheroidea</taxon>
        <taxon>Cytherideidae</taxon>
        <taxon>Cyprideis</taxon>
    </lineage>
</organism>
<dbReference type="InterPro" id="IPR024079">
    <property type="entry name" value="MetalloPept_cat_dom_sf"/>
</dbReference>
<comment type="caution">
    <text evidence="6">Lacks conserved residue(s) required for the propagation of feature annotation.</text>
</comment>
<gene>
    <name evidence="8" type="ORF">CTOB1V02_LOCUS4149</name>
</gene>
<dbReference type="Gene3D" id="3.40.390.10">
    <property type="entry name" value="Collagenase (Catalytic Domain)"/>
    <property type="match status" value="1"/>
</dbReference>
<dbReference type="AlphaFoldDB" id="A0A7R8ZNW1"/>
<evidence type="ECO:0000256" key="6">
    <source>
        <dbReference type="PROSITE-ProRule" id="PRU01211"/>
    </source>
</evidence>
<protein>
    <recommendedName>
        <fullName evidence="7">Metalloendopeptidase</fullName>
        <ecNumber evidence="7">3.4.24.-</ecNumber>
    </recommendedName>
</protein>
<sequence>MYKSLVRDGSTRNENNFLKYTTSAVNSLGSGYDYSSLMHYGKYYFAKGTLPTITPKDPSATIGQRDGLSDSDVCQLRKLYGCWFWWSC</sequence>
<keyword evidence="2 7" id="KW-0479">Metal-binding</keyword>
<dbReference type="PANTHER" id="PTHR10127:SF780">
    <property type="entry name" value="METALLOENDOPEPTIDASE"/>
    <property type="match status" value="1"/>
</dbReference>
<keyword evidence="3 7" id="KW-0378">Hydrolase</keyword>
<keyword evidence="4 7" id="KW-0862">Zinc</keyword>
<dbReference type="GO" id="GO:0004222">
    <property type="term" value="F:metalloendopeptidase activity"/>
    <property type="evidence" value="ECO:0007669"/>
    <property type="project" value="UniProtKB-UniRule"/>
</dbReference>
<evidence type="ECO:0000256" key="4">
    <source>
        <dbReference type="ARBA" id="ARBA00022833"/>
    </source>
</evidence>
<dbReference type="GO" id="GO:0046872">
    <property type="term" value="F:metal ion binding"/>
    <property type="evidence" value="ECO:0007669"/>
    <property type="project" value="UniProtKB-KW"/>
</dbReference>
<proteinExistence type="predicted"/>
<dbReference type="OrthoDB" id="6378004at2759"/>
<dbReference type="GO" id="GO:0006508">
    <property type="term" value="P:proteolysis"/>
    <property type="evidence" value="ECO:0007669"/>
    <property type="project" value="UniProtKB-KW"/>
</dbReference>
<dbReference type="Pfam" id="PF01400">
    <property type="entry name" value="Astacin"/>
    <property type="match status" value="1"/>
</dbReference>
<evidence type="ECO:0000256" key="5">
    <source>
        <dbReference type="ARBA" id="ARBA00023049"/>
    </source>
</evidence>
<dbReference type="PANTHER" id="PTHR10127">
    <property type="entry name" value="DISCOIDIN, CUB, EGF, LAMININ , AND ZINC METALLOPROTEASE DOMAIN CONTAINING"/>
    <property type="match status" value="1"/>
</dbReference>
<name>A0A7R8ZNW1_9CRUS</name>
<comment type="cofactor">
    <cofactor evidence="7">
        <name>Zn(2+)</name>
        <dbReference type="ChEBI" id="CHEBI:29105"/>
    </cofactor>
    <text evidence="7">Binds 1 zinc ion per subunit.</text>
</comment>
<dbReference type="InterPro" id="IPR001506">
    <property type="entry name" value="Peptidase_M12A"/>
</dbReference>